<dbReference type="Gene3D" id="3.40.50.11210">
    <property type="entry name" value="Rap/Ran-GAP"/>
    <property type="match status" value="1"/>
</dbReference>
<sequence>MKGFSAGLDTSGNDTDGRYTIGWRDLIAKLVFHVGTLMPAQEENQEQIVRKKAHMGNDYVHIVFNESGRNYEFDTMSSQFNFVQIIVTPVDGQLSSLEEDATWLDSGQHKQHNVQLYKVKTQINPNIPFIGPAAESKVLTLTALPAFVRSIAIHAAIFSQVYSSCKSADSSSAEFISLWRARLQIIKRVRTHAQRERAKRESTHGQPAATAADSDEFGEVVSDPSMAATAAQALGYLARDLESYSK</sequence>
<evidence type="ECO:0000256" key="1">
    <source>
        <dbReference type="ARBA" id="ARBA00022468"/>
    </source>
</evidence>
<dbReference type="GO" id="GO:0033596">
    <property type="term" value="C:TSC1-TSC2 complex"/>
    <property type="evidence" value="ECO:0007669"/>
    <property type="project" value="TreeGrafter"/>
</dbReference>
<dbReference type="AlphaFoldDB" id="A0A9W8I605"/>
<dbReference type="GO" id="GO:0005634">
    <property type="term" value="C:nucleus"/>
    <property type="evidence" value="ECO:0007669"/>
    <property type="project" value="InterPro"/>
</dbReference>
<dbReference type="GO" id="GO:0051056">
    <property type="term" value="P:regulation of small GTPase mediated signal transduction"/>
    <property type="evidence" value="ECO:0007669"/>
    <property type="project" value="InterPro"/>
</dbReference>
<dbReference type="GO" id="GO:0032007">
    <property type="term" value="P:negative regulation of TOR signaling"/>
    <property type="evidence" value="ECO:0007669"/>
    <property type="project" value="TreeGrafter"/>
</dbReference>
<accession>A0A9W8I605</accession>
<dbReference type="SUPFAM" id="SSF111347">
    <property type="entry name" value="Rap/Ran-GAP"/>
    <property type="match status" value="1"/>
</dbReference>
<dbReference type="InterPro" id="IPR000331">
    <property type="entry name" value="Rap/Ran_GAP_dom"/>
</dbReference>
<feature type="compositionally biased region" description="Basic and acidic residues" evidence="2">
    <location>
        <begin position="194"/>
        <end position="203"/>
    </location>
</feature>
<keyword evidence="1" id="KW-0343">GTPase activation</keyword>
<proteinExistence type="predicted"/>
<dbReference type="OrthoDB" id="19311at2759"/>
<organism evidence="4 5">
    <name type="scientific">Coemansia brasiliensis</name>
    <dbReference type="NCBI Taxonomy" id="2650707"/>
    <lineage>
        <taxon>Eukaryota</taxon>
        <taxon>Fungi</taxon>
        <taxon>Fungi incertae sedis</taxon>
        <taxon>Zoopagomycota</taxon>
        <taxon>Kickxellomycotina</taxon>
        <taxon>Kickxellomycetes</taxon>
        <taxon>Kickxellales</taxon>
        <taxon>Kickxellaceae</taxon>
        <taxon>Coemansia</taxon>
    </lineage>
</organism>
<evidence type="ECO:0000313" key="4">
    <source>
        <dbReference type="EMBL" id="KAJ2843308.1"/>
    </source>
</evidence>
<keyword evidence="5" id="KW-1185">Reference proteome</keyword>
<dbReference type="InterPro" id="IPR027107">
    <property type="entry name" value="Tuberin/Ral-act_asu"/>
</dbReference>
<comment type="caution">
    <text evidence="4">The sequence shown here is derived from an EMBL/GenBank/DDBJ whole genome shotgun (WGS) entry which is preliminary data.</text>
</comment>
<dbReference type="InterPro" id="IPR035974">
    <property type="entry name" value="Rap/Ran-GAP_sf"/>
</dbReference>
<dbReference type="GO" id="GO:0005096">
    <property type="term" value="F:GTPase activator activity"/>
    <property type="evidence" value="ECO:0007669"/>
    <property type="project" value="UniProtKB-KW"/>
</dbReference>
<protein>
    <submittedName>
        <fullName evidence="4">Tuberous sclerosis 2-like protein</fullName>
    </submittedName>
</protein>
<evidence type="ECO:0000256" key="2">
    <source>
        <dbReference type="SAM" id="MobiDB-lite"/>
    </source>
</evidence>
<evidence type="ECO:0000259" key="3">
    <source>
        <dbReference type="PROSITE" id="PS50085"/>
    </source>
</evidence>
<dbReference type="PROSITE" id="PS50085">
    <property type="entry name" value="RAPGAP"/>
    <property type="match status" value="1"/>
</dbReference>
<dbReference type="PANTHER" id="PTHR10063:SF0">
    <property type="entry name" value="TUBERIN"/>
    <property type="match status" value="1"/>
</dbReference>
<dbReference type="Proteomes" id="UP001139887">
    <property type="component" value="Unassembled WGS sequence"/>
</dbReference>
<name>A0A9W8I605_9FUNG</name>
<dbReference type="EMBL" id="JANBUW010001461">
    <property type="protein sequence ID" value="KAJ2843308.1"/>
    <property type="molecule type" value="Genomic_DNA"/>
</dbReference>
<evidence type="ECO:0000313" key="5">
    <source>
        <dbReference type="Proteomes" id="UP001139887"/>
    </source>
</evidence>
<dbReference type="PANTHER" id="PTHR10063">
    <property type="entry name" value="TUBERIN"/>
    <property type="match status" value="1"/>
</dbReference>
<reference evidence="4" key="1">
    <citation type="submission" date="2022-07" db="EMBL/GenBank/DDBJ databases">
        <title>Phylogenomic reconstructions and comparative analyses of Kickxellomycotina fungi.</title>
        <authorList>
            <person name="Reynolds N.K."/>
            <person name="Stajich J.E."/>
            <person name="Barry K."/>
            <person name="Grigoriev I.V."/>
            <person name="Crous P."/>
            <person name="Smith M.E."/>
        </authorList>
    </citation>
    <scope>NUCLEOTIDE SEQUENCE</scope>
    <source>
        <strain evidence="4">NRRL 1566</strain>
    </source>
</reference>
<dbReference type="Pfam" id="PF02145">
    <property type="entry name" value="Rap_GAP"/>
    <property type="match status" value="1"/>
</dbReference>
<feature type="region of interest" description="Disordered" evidence="2">
    <location>
        <begin position="194"/>
        <end position="216"/>
    </location>
</feature>
<gene>
    <name evidence="4" type="primary">TSC2</name>
    <name evidence="4" type="ORF">IWW36_005608</name>
</gene>
<feature type="domain" description="Rap-GAP" evidence="3">
    <location>
        <begin position="1"/>
        <end position="189"/>
    </location>
</feature>